<evidence type="ECO:0000256" key="2">
    <source>
        <dbReference type="SAM" id="SignalP"/>
    </source>
</evidence>
<sequence>MFLKFLFFCILQTKIKSLRLRKDVLQVEKGKTKSLIFSISYLKKDSPVVKCSNSYSNFNKGYVRIAVPGPGCDFRSWMGRKENYKNSILIIRVDDCSLRELSEFINISKPSAALIYKRDLSAAELREYYRNEISKVHERVSIFCIDEKIGLLTSTQLISFERESFQNGNINSGKKILITVDSNNYNQNSIFYIFCIISAAILIIISAVLCKLGSVFLNLTKRISLF</sequence>
<comment type="caution">
    <text evidence="3">The sequence shown here is derived from an EMBL/GenBank/DDBJ whole genome shotgun (WGS) entry which is preliminary data.</text>
</comment>
<organism evidence="3 4">
    <name type="scientific">Smittium megazygosporum</name>
    <dbReference type="NCBI Taxonomy" id="133381"/>
    <lineage>
        <taxon>Eukaryota</taxon>
        <taxon>Fungi</taxon>
        <taxon>Fungi incertae sedis</taxon>
        <taxon>Zoopagomycota</taxon>
        <taxon>Kickxellomycotina</taxon>
        <taxon>Harpellomycetes</taxon>
        <taxon>Harpellales</taxon>
        <taxon>Legeriomycetaceae</taxon>
        <taxon>Smittium</taxon>
    </lineage>
</organism>
<evidence type="ECO:0000313" key="3">
    <source>
        <dbReference type="EMBL" id="PVV04902.1"/>
    </source>
</evidence>
<dbReference type="EMBL" id="MBFS01000066">
    <property type="protein sequence ID" value="PVV04902.1"/>
    <property type="molecule type" value="Genomic_DNA"/>
</dbReference>
<feature type="signal peptide" evidence="2">
    <location>
        <begin position="1"/>
        <end position="17"/>
    </location>
</feature>
<proteinExistence type="predicted"/>
<keyword evidence="1" id="KW-1133">Transmembrane helix</keyword>
<keyword evidence="2" id="KW-0732">Signal</keyword>
<keyword evidence="4" id="KW-1185">Reference proteome</keyword>
<feature type="transmembrane region" description="Helical" evidence="1">
    <location>
        <begin position="190"/>
        <end position="217"/>
    </location>
</feature>
<dbReference type="OrthoDB" id="8062037at2759"/>
<evidence type="ECO:0000256" key="1">
    <source>
        <dbReference type="SAM" id="Phobius"/>
    </source>
</evidence>
<gene>
    <name evidence="3" type="ORF">BB560_000584</name>
</gene>
<evidence type="ECO:0000313" key="4">
    <source>
        <dbReference type="Proteomes" id="UP000245609"/>
    </source>
</evidence>
<reference evidence="3 4" key="1">
    <citation type="journal article" date="2018" name="MBio">
        <title>Comparative Genomics Reveals the Core Gene Toolbox for the Fungus-Insect Symbiosis.</title>
        <authorList>
            <person name="Wang Y."/>
            <person name="Stata M."/>
            <person name="Wang W."/>
            <person name="Stajich J.E."/>
            <person name="White M.M."/>
            <person name="Moncalvo J.M."/>
        </authorList>
    </citation>
    <scope>NUCLEOTIDE SEQUENCE [LARGE SCALE GENOMIC DNA]</scope>
    <source>
        <strain evidence="3 4">SC-DP-2</strain>
    </source>
</reference>
<keyword evidence="1" id="KW-0812">Transmembrane</keyword>
<protein>
    <submittedName>
        <fullName evidence="3">Uncharacterized protein</fullName>
    </submittedName>
</protein>
<keyword evidence="1" id="KW-0472">Membrane</keyword>
<dbReference type="AlphaFoldDB" id="A0A2T9ZK19"/>
<dbReference type="Proteomes" id="UP000245609">
    <property type="component" value="Unassembled WGS sequence"/>
</dbReference>
<name>A0A2T9ZK19_9FUNG</name>
<feature type="chain" id="PRO_5015439054" evidence="2">
    <location>
        <begin position="18"/>
        <end position="226"/>
    </location>
</feature>
<accession>A0A2T9ZK19</accession>